<dbReference type="AlphaFoldDB" id="A0AAU7KM87"/>
<dbReference type="InterPro" id="IPR029068">
    <property type="entry name" value="Glyas_Bleomycin-R_OHBP_Dase"/>
</dbReference>
<protein>
    <submittedName>
        <fullName evidence="2">VOC family protein</fullName>
    </submittedName>
</protein>
<dbReference type="EMBL" id="CP098827">
    <property type="protein sequence ID" value="XBO72183.1"/>
    <property type="molecule type" value="Genomic_DNA"/>
</dbReference>
<name>A0AAU7KM87_9GAMM</name>
<dbReference type="CDD" id="cd06588">
    <property type="entry name" value="PhnB_like"/>
    <property type="match status" value="1"/>
</dbReference>
<evidence type="ECO:0000313" key="2">
    <source>
        <dbReference type="EMBL" id="XBO72183.1"/>
    </source>
</evidence>
<feature type="domain" description="PhnB-like" evidence="1">
    <location>
        <begin position="9"/>
        <end position="140"/>
    </location>
</feature>
<gene>
    <name evidence="2" type="ORF">NFG58_05600</name>
</gene>
<accession>A0AAU7KM87</accession>
<reference evidence="2" key="1">
    <citation type="submission" date="2022-06" db="EMBL/GenBank/DDBJ databases">
        <title>A novel DMS-producing enzyme.</title>
        <authorList>
            <person name="Zhang Y."/>
        </authorList>
    </citation>
    <scope>NUCLEOTIDE SEQUENCE</scope>
    <source>
        <strain evidence="2">RT37</strain>
    </source>
</reference>
<dbReference type="Gene3D" id="3.10.180.10">
    <property type="entry name" value="2,3-Dihydroxybiphenyl 1,2-Dioxygenase, domain 1"/>
    <property type="match status" value="1"/>
</dbReference>
<dbReference type="PANTHER" id="PTHR33990">
    <property type="entry name" value="PROTEIN YJDN-RELATED"/>
    <property type="match status" value="1"/>
</dbReference>
<proteinExistence type="predicted"/>
<sequence>MSHQEKLMQIYPYLFFDGQCEEALAFYAELMNGRVSELHRYRDMPADAPDAGCGEAGTPSPEHIMHMQIEVAGHVLMGSDASGEAPQGFSLALSVDTREEAERLCSGLAEGGEITLPLSETFWAERFALVKDRFGVAWMVMYEGARGG</sequence>
<evidence type="ECO:0000259" key="1">
    <source>
        <dbReference type="Pfam" id="PF06983"/>
    </source>
</evidence>
<dbReference type="RefSeq" id="WP_348827734.1">
    <property type="nucleotide sequence ID" value="NZ_CP098827.1"/>
</dbReference>
<dbReference type="SUPFAM" id="SSF54593">
    <property type="entry name" value="Glyoxalase/Bleomycin resistance protein/Dihydroxybiphenyl dioxygenase"/>
    <property type="match status" value="1"/>
</dbReference>
<dbReference type="InterPro" id="IPR028973">
    <property type="entry name" value="PhnB-like"/>
</dbReference>
<dbReference type="Pfam" id="PF06983">
    <property type="entry name" value="3-dmu-9_3-mt"/>
    <property type="match status" value="1"/>
</dbReference>
<dbReference type="PANTHER" id="PTHR33990:SF1">
    <property type="entry name" value="PROTEIN YJDN"/>
    <property type="match status" value="1"/>
</dbReference>
<organism evidence="2">
    <name type="scientific">Halomonas sp. RT37</name>
    <dbReference type="NCBI Taxonomy" id="2950872"/>
    <lineage>
        <taxon>Bacteria</taxon>
        <taxon>Pseudomonadati</taxon>
        <taxon>Pseudomonadota</taxon>
        <taxon>Gammaproteobacteria</taxon>
        <taxon>Oceanospirillales</taxon>
        <taxon>Halomonadaceae</taxon>
        <taxon>Halomonas</taxon>
    </lineage>
</organism>